<keyword evidence="5" id="KW-0028">Amino-acid biosynthesis</keyword>
<keyword evidence="13" id="KW-0732">Signal</keyword>
<evidence type="ECO:0000256" key="3">
    <source>
        <dbReference type="ARBA" id="ARBA00009184"/>
    </source>
</evidence>
<evidence type="ECO:0000256" key="13">
    <source>
        <dbReference type="SAM" id="SignalP"/>
    </source>
</evidence>
<evidence type="ECO:0000256" key="11">
    <source>
        <dbReference type="ARBA" id="ARBA00048523"/>
    </source>
</evidence>
<dbReference type="GO" id="GO:0036424">
    <property type="term" value="F:L-phosphoserine phosphatase activity"/>
    <property type="evidence" value="ECO:0007669"/>
    <property type="project" value="TreeGrafter"/>
</dbReference>
<evidence type="ECO:0000256" key="8">
    <source>
        <dbReference type="ARBA" id="ARBA00022842"/>
    </source>
</evidence>
<dbReference type="InterPro" id="IPR050582">
    <property type="entry name" value="HAD-like_SerB"/>
</dbReference>
<evidence type="ECO:0000256" key="7">
    <source>
        <dbReference type="ARBA" id="ARBA00022801"/>
    </source>
</evidence>
<comment type="similarity">
    <text evidence="3">Belongs to the HAD-like hydrolase superfamily. SerB family.</text>
</comment>
<evidence type="ECO:0000256" key="2">
    <source>
        <dbReference type="ARBA" id="ARBA00005135"/>
    </source>
</evidence>
<dbReference type="SUPFAM" id="SSF56784">
    <property type="entry name" value="HAD-like"/>
    <property type="match status" value="1"/>
</dbReference>
<dbReference type="PANTHER" id="PTHR43344:SF2">
    <property type="entry name" value="PHOSPHOSERINE PHOSPHATASE"/>
    <property type="match status" value="1"/>
</dbReference>
<keyword evidence="15" id="KW-1185">Reference proteome</keyword>
<dbReference type="OrthoDB" id="1633110at2"/>
<protein>
    <recommendedName>
        <fullName evidence="4">phosphoserine phosphatase</fullName>
        <ecNumber evidence="4">3.1.3.3</ecNumber>
    </recommendedName>
</protein>
<evidence type="ECO:0000256" key="9">
    <source>
        <dbReference type="ARBA" id="ARBA00023299"/>
    </source>
</evidence>
<organism evidence="14 15">
    <name type="scientific">Amycolatopsis cihanbeyliensis</name>
    <dbReference type="NCBI Taxonomy" id="1128664"/>
    <lineage>
        <taxon>Bacteria</taxon>
        <taxon>Bacillati</taxon>
        <taxon>Actinomycetota</taxon>
        <taxon>Actinomycetes</taxon>
        <taxon>Pseudonocardiales</taxon>
        <taxon>Pseudonocardiaceae</taxon>
        <taxon>Amycolatopsis</taxon>
    </lineage>
</organism>
<reference evidence="14 15" key="1">
    <citation type="submission" date="2019-06" db="EMBL/GenBank/DDBJ databases">
        <title>Sequencing the genomes of 1000 actinobacteria strains.</title>
        <authorList>
            <person name="Klenk H.-P."/>
        </authorList>
    </citation>
    <scope>NUCLEOTIDE SEQUENCE [LARGE SCALE GENOMIC DNA]</scope>
    <source>
        <strain evidence="14 15">DSM 45679</strain>
    </source>
</reference>
<evidence type="ECO:0000256" key="12">
    <source>
        <dbReference type="SAM" id="MobiDB-lite"/>
    </source>
</evidence>
<sequence>MILWRALVCTVAVVASLLSSPHLTQASPRYCPRLDAELAWHGANQARLQEFLCSQRPGQRGIAVFDWDNTIIRNDIGDATLFWALRNEKILQPPGRDWRVTSRWLTADAAAALRLACDGAWPGRPLRTAGRDTRCADEIRSVYADQKTTTGRAAFAGWDHRRVEPSYAWAAQLLAGHTRADIRRFAAAARREALRAPVGATQTVGSGNVNAWVRYYPQQRDLIRALRKAGFDIWIVSASPQPVVRVWALGAGVPPSRVIGVRSVYRSGRQTYRLQGCGGERAGVITYVDGKRCWINQVVYGQRGPAAWDQQPAARRPSFAAGDSTTDVTFLRDATELRLVINRNKQELMCHAYDDVDGRWLINPMFIQPLPQRGSPYPCSSTAFVDSNGDSGPVRRWDGTIIPDQPDTIFGPEER</sequence>
<keyword evidence="8" id="KW-0460">Magnesium</keyword>
<evidence type="ECO:0000256" key="1">
    <source>
        <dbReference type="ARBA" id="ARBA00001946"/>
    </source>
</evidence>
<evidence type="ECO:0000313" key="15">
    <source>
        <dbReference type="Proteomes" id="UP000320876"/>
    </source>
</evidence>
<feature type="region of interest" description="Disordered" evidence="12">
    <location>
        <begin position="394"/>
        <end position="415"/>
    </location>
</feature>
<dbReference type="Pfam" id="PF12710">
    <property type="entry name" value="HAD"/>
    <property type="match status" value="1"/>
</dbReference>
<dbReference type="AlphaFoldDB" id="A0A542DF65"/>
<dbReference type="GO" id="GO:0000287">
    <property type="term" value="F:magnesium ion binding"/>
    <property type="evidence" value="ECO:0007669"/>
    <property type="project" value="TreeGrafter"/>
</dbReference>
<proteinExistence type="inferred from homology"/>
<comment type="caution">
    <text evidence="14">The sequence shown here is derived from an EMBL/GenBank/DDBJ whole genome shotgun (WGS) entry which is preliminary data.</text>
</comment>
<comment type="catalytic activity">
    <reaction evidence="11">
        <text>O-phospho-D-serine + H2O = D-serine + phosphate</text>
        <dbReference type="Rhea" id="RHEA:24873"/>
        <dbReference type="ChEBI" id="CHEBI:15377"/>
        <dbReference type="ChEBI" id="CHEBI:35247"/>
        <dbReference type="ChEBI" id="CHEBI:43474"/>
        <dbReference type="ChEBI" id="CHEBI:58680"/>
        <dbReference type="EC" id="3.1.3.3"/>
    </reaction>
</comment>
<feature type="chain" id="PRO_5022215525" description="phosphoserine phosphatase" evidence="13">
    <location>
        <begin position="27"/>
        <end position="415"/>
    </location>
</feature>
<comment type="cofactor">
    <cofactor evidence="1">
        <name>Mg(2+)</name>
        <dbReference type="ChEBI" id="CHEBI:18420"/>
    </cofactor>
</comment>
<evidence type="ECO:0000256" key="10">
    <source>
        <dbReference type="ARBA" id="ARBA00048138"/>
    </source>
</evidence>
<comment type="pathway">
    <text evidence="2">Amino-acid biosynthesis; L-serine biosynthesis; L-serine from 3-phospho-D-glycerate: step 3/3.</text>
</comment>
<keyword evidence="9" id="KW-0718">Serine biosynthesis</keyword>
<name>A0A542DF65_AMYCI</name>
<dbReference type="Gene3D" id="3.40.50.1000">
    <property type="entry name" value="HAD superfamily/HAD-like"/>
    <property type="match status" value="2"/>
</dbReference>
<gene>
    <name evidence="14" type="ORF">FB471_1423</name>
</gene>
<evidence type="ECO:0000313" key="14">
    <source>
        <dbReference type="EMBL" id="TQJ01715.1"/>
    </source>
</evidence>
<dbReference type="PANTHER" id="PTHR43344">
    <property type="entry name" value="PHOSPHOSERINE PHOSPHATASE"/>
    <property type="match status" value="1"/>
</dbReference>
<accession>A0A542DF65</accession>
<keyword evidence="6" id="KW-0479">Metal-binding</keyword>
<dbReference type="EC" id="3.1.3.3" evidence="4"/>
<feature type="signal peptide" evidence="13">
    <location>
        <begin position="1"/>
        <end position="26"/>
    </location>
</feature>
<dbReference type="GO" id="GO:0005737">
    <property type="term" value="C:cytoplasm"/>
    <property type="evidence" value="ECO:0007669"/>
    <property type="project" value="TreeGrafter"/>
</dbReference>
<evidence type="ECO:0000256" key="5">
    <source>
        <dbReference type="ARBA" id="ARBA00022605"/>
    </source>
</evidence>
<dbReference type="GO" id="GO:0006564">
    <property type="term" value="P:L-serine biosynthetic process"/>
    <property type="evidence" value="ECO:0007669"/>
    <property type="project" value="UniProtKB-KW"/>
</dbReference>
<dbReference type="InterPro" id="IPR023214">
    <property type="entry name" value="HAD_sf"/>
</dbReference>
<keyword evidence="7 14" id="KW-0378">Hydrolase</keyword>
<dbReference type="InterPro" id="IPR036412">
    <property type="entry name" value="HAD-like_sf"/>
</dbReference>
<comment type="catalytic activity">
    <reaction evidence="10">
        <text>O-phospho-L-serine + H2O = L-serine + phosphate</text>
        <dbReference type="Rhea" id="RHEA:21208"/>
        <dbReference type="ChEBI" id="CHEBI:15377"/>
        <dbReference type="ChEBI" id="CHEBI:33384"/>
        <dbReference type="ChEBI" id="CHEBI:43474"/>
        <dbReference type="ChEBI" id="CHEBI:57524"/>
        <dbReference type="EC" id="3.1.3.3"/>
    </reaction>
</comment>
<evidence type="ECO:0000256" key="6">
    <source>
        <dbReference type="ARBA" id="ARBA00022723"/>
    </source>
</evidence>
<dbReference type="Proteomes" id="UP000320876">
    <property type="component" value="Unassembled WGS sequence"/>
</dbReference>
<evidence type="ECO:0000256" key="4">
    <source>
        <dbReference type="ARBA" id="ARBA00012640"/>
    </source>
</evidence>
<dbReference type="EMBL" id="VFML01000001">
    <property type="protein sequence ID" value="TQJ01715.1"/>
    <property type="molecule type" value="Genomic_DNA"/>
</dbReference>